<name>A0A1V2DQD8_9GAMM</name>
<dbReference type="PANTHER" id="PTHR11735">
    <property type="entry name" value="TRNA N6-ADENOSINE THREONYLCARBAMOYLTRANSFERASE"/>
    <property type="match status" value="1"/>
</dbReference>
<gene>
    <name evidence="8" type="ORF">BTO32_14355</name>
</gene>
<keyword evidence="5" id="KW-0819">tRNA processing</keyword>
<evidence type="ECO:0000313" key="8">
    <source>
        <dbReference type="EMBL" id="ONF42858.1"/>
    </source>
</evidence>
<dbReference type="InterPro" id="IPR022496">
    <property type="entry name" value="T6A_TsaB"/>
</dbReference>
<dbReference type="SUPFAM" id="SSF53067">
    <property type="entry name" value="Actin-like ATPase domain"/>
    <property type="match status" value="2"/>
</dbReference>
<dbReference type="FunFam" id="3.30.420.40:FF:000097">
    <property type="entry name" value="tRNA threonylcarbamoyladenosine biosynthesis protein TsaB"/>
    <property type="match status" value="1"/>
</dbReference>
<evidence type="ECO:0000256" key="5">
    <source>
        <dbReference type="ARBA" id="ARBA00022694"/>
    </source>
</evidence>
<evidence type="ECO:0000256" key="3">
    <source>
        <dbReference type="ARBA" id="ARBA00019012"/>
    </source>
</evidence>
<dbReference type="GO" id="GO:0005829">
    <property type="term" value="C:cytosol"/>
    <property type="evidence" value="ECO:0007669"/>
    <property type="project" value="TreeGrafter"/>
</dbReference>
<dbReference type="InterPro" id="IPR000905">
    <property type="entry name" value="Gcp-like_dom"/>
</dbReference>
<feature type="domain" description="Gcp-like" evidence="7">
    <location>
        <begin position="28"/>
        <end position="152"/>
    </location>
</feature>
<dbReference type="Proteomes" id="UP000189339">
    <property type="component" value="Unassembled WGS sequence"/>
</dbReference>
<dbReference type="CDD" id="cd24032">
    <property type="entry name" value="ASKHA_NBD_TsaB"/>
    <property type="match status" value="1"/>
</dbReference>
<evidence type="ECO:0000256" key="2">
    <source>
        <dbReference type="ARBA" id="ARBA00010493"/>
    </source>
</evidence>
<keyword evidence="4" id="KW-0963">Cytoplasm</keyword>
<dbReference type="EMBL" id="MSCW01000008">
    <property type="protein sequence ID" value="ONF42858.1"/>
    <property type="molecule type" value="Genomic_DNA"/>
</dbReference>
<dbReference type="InterPro" id="IPR043129">
    <property type="entry name" value="ATPase_NBD"/>
</dbReference>
<keyword evidence="9" id="KW-1185">Reference proteome</keyword>
<evidence type="ECO:0000313" key="9">
    <source>
        <dbReference type="Proteomes" id="UP000189339"/>
    </source>
</evidence>
<dbReference type="GO" id="GO:0016740">
    <property type="term" value="F:transferase activity"/>
    <property type="evidence" value="ECO:0007669"/>
    <property type="project" value="UniProtKB-KW"/>
</dbReference>
<dbReference type="AlphaFoldDB" id="A0A1V2DQD8"/>
<dbReference type="Pfam" id="PF00814">
    <property type="entry name" value="TsaD"/>
    <property type="match status" value="1"/>
</dbReference>
<dbReference type="PANTHER" id="PTHR11735:SF11">
    <property type="entry name" value="TRNA THREONYLCARBAMOYLADENOSINE BIOSYNTHESIS PROTEIN TSAB"/>
    <property type="match status" value="1"/>
</dbReference>
<dbReference type="GO" id="GO:0002949">
    <property type="term" value="P:tRNA threonylcarbamoyladenosine modification"/>
    <property type="evidence" value="ECO:0007669"/>
    <property type="project" value="InterPro"/>
</dbReference>
<dbReference type="STRING" id="135739.BTO32_14355"/>
<dbReference type="RefSeq" id="WP_076725325.1">
    <property type="nucleotide sequence ID" value="NZ_MSCW01000008.1"/>
</dbReference>
<evidence type="ECO:0000256" key="6">
    <source>
        <dbReference type="ARBA" id="ARBA00032446"/>
    </source>
</evidence>
<dbReference type="Gene3D" id="3.30.420.40">
    <property type="match status" value="2"/>
</dbReference>
<proteinExistence type="inferred from homology"/>
<evidence type="ECO:0000259" key="7">
    <source>
        <dbReference type="Pfam" id="PF00814"/>
    </source>
</evidence>
<comment type="subcellular location">
    <subcellularLocation>
        <location evidence="1">Cytoplasm</location>
    </subcellularLocation>
</comment>
<dbReference type="NCBIfam" id="TIGR03725">
    <property type="entry name" value="T6A_YeaZ"/>
    <property type="match status" value="1"/>
</dbReference>
<comment type="similarity">
    <text evidence="2">Belongs to the KAE1 / TsaD family. TsaB subfamily.</text>
</comment>
<dbReference type="OrthoDB" id="9809995at2"/>
<comment type="caution">
    <text evidence="8">The sequence shown here is derived from an EMBL/GenBank/DDBJ whole genome shotgun (WGS) entry which is preliminary data.</text>
</comment>
<sequence>MKLLALDTSSEGCSAALLIDDELTERFERAPRGHTRLLMPMVRELLSAQALTPSDLDALAFACGPGSFTGLRIATGVVQGLAWGLERPVVPVSSLAAVAYGAIQEAAVAEGDGVAVAFDARMDEVYWGCFRCHQGLPEAVAEERVCPPSQVALPETVKSWIGVGAGWHYQDRMPGGVRERVVSVDTGMTVRAAWVARLAQGAAQAGRTVPAAQAQPVYLRDEVAWKKLPGRG</sequence>
<reference evidence="8 9" key="1">
    <citation type="submission" date="2016-12" db="EMBL/GenBank/DDBJ databases">
        <title>Marinobacter lutaoensis whole genome sequencing.</title>
        <authorList>
            <person name="Verma A."/>
            <person name="Krishnamurthi S."/>
        </authorList>
    </citation>
    <scope>NUCLEOTIDE SEQUENCE [LARGE SCALE GENOMIC DNA]</scope>
    <source>
        <strain evidence="8 9">T5054</strain>
    </source>
</reference>
<organism evidence="8 9">
    <name type="scientific">Marinobacter lutaoensis</name>
    <dbReference type="NCBI Taxonomy" id="135739"/>
    <lineage>
        <taxon>Bacteria</taxon>
        <taxon>Pseudomonadati</taxon>
        <taxon>Pseudomonadota</taxon>
        <taxon>Gammaproteobacteria</taxon>
        <taxon>Pseudomonadales</taxon>
        <taxon>Marinobacteraceae</taxon>
        <taxon>Marinobacter</taxon>
    </lineage>
</organism>
<protein>
    <recommendedName>
        <fullName evidence="3">tRNA threonylcarbamoyladenosine biosynthesis protein TsaB</fullName>
    </recommendedName>
    <alternativeName>
        <fullName evidence="6">t(6)A37 threonylcarbamoyladenosine biosynthesis protein TsaB</fullName>
    </alternativeName>
</protein>
<evidence type="ECO:0000256" key="4">
    <source>
        <dbReference type="ARBA" id="ARBA00022490"/>
    </source>
</evidence>
<evidence type="ECO:0000256" key="1">
    <source>
        <dbReference type="ARBA" id="ARBA00004496"/>
    </source>
</evidence>
<accession>A0A1V2DQD8</accession>
<keyword evidence="8" id="KW-0808">Transferase</keyword>